<feature type="transmembrane region" description="Helical" evidence="7">
    <location>
        <begin position="46"/>
        <end position="69"/>
    </location>
</feature>
<dbReference type="PANTHER" id="PTHR30106">
    <property type="entry name" value="INNER MEMBRANE PROTEIN YEIH-RELATED"/>
    <property type="match status" value="1"/>
</dbReference>
<dbReference type="Proteomes" id="UP000285150">
    <property type="component" value="Unassembled WGS sequence"/>
</dbReference>
<dbReference type="EMBL" id="WCLA01000020">
    <property type="protein sequence ID" value="KAB5327117.1"/>
    <property type="molecule type" value="Genomic_DNA"/>
</dbReference>
<evidence type="ECO:0000313" key="13">
    <source>
        <dbReference type="EMBL" id="RHF75530.1"/>
    </source>
</evidence>
<reference evidence="8 19" key="2">
    <citation type="journal article" date="2019" name="Nat. Med.">
        <title>A library of human gut bacterial isolates paired with longitudinal multiomics data enables mechanistic microbiome research.</title>
        <authorList>
            <person name="Poyet M."/>
            <person name="Groussin M."/>
            <person name="Gibbons S.M."/>
            <person name="Avila-Pacheco J."/>
            <person name="Jiang X."/>
            <person name="Kearney S.M."/>
            <person name="Perrotta A.R."/>
            <person name="Berdy B."/>
            <person name="Zhao S."/>
            <person name="Lieberman T.D."/>
            <person name="Swanson P.K."/>
            <person name="Smith M."/>
            <person name="Roesemann S."/>
            <person name="Alexander J.E."/>
            <person name="Rich S.A."/>
            <person name="Livny J."/>
            <person name="Vlamakis H."/>
            <person name="Clish C."/>
            <person name="Bullock K."/>
            <person name="Deik A."/>
            <person name="Scott J."/>
            <person name="Pierce K.A."/>
            <person name="Xavier R.J."/>
            <person name="Alm E.J."/>
        </authorList>
    </citation>
    <scope>NUCLEOTIDE SEQUENCE [LARGE SCALE GENOMIC DNA]</scope>
    <source>
        <strain evidence="8 19">BIOML-A2</strain>
    </source>
</reference>
<organism evidence="9 14">
    <name type="scientific">Bacteroides stercoris</name>
    <dbReference type="NCBI Taxonomy" id="46506"/>
    <lineage>
        <taxon>Bacteria</taxon>
        <taxon>Pseudomonadati</taxon>
        <taxon>Bacteroidota</taxon>
        <taxon>Bacteroidia</taxon>
        <taxon>Bacteroidales</taxon>
        <taxon>Bacteroidaceae</taxon>
        <taxon>Bacteroides</taxon>
    </lineage>
</organism>
<evidence type="ECO:0000256" key="1">
    <source>
        <dbReference type="ARBA" id="ARBA00004651"/>
    </source>
</evidence>
<evidence type="ECO:0000313" key="15">
    <source>
        <dbReference type="Proteomes" id="UP000283310"/>
    </source>
</evidence>
<dbReference type="PANTHER" id="PTHR30106:SF1">
    <property type="entry name" value="UPF0324 MEMBRANE PROTEIN FN0533"/>
    <property type="match status" value="1"/>
</dbReference>
<evidence type="ECO:0000313" key="16">
    <source>
        <dbReference type="Proteomes" id="UP000283482"/>
    </source>
</evidence>
<evidence type="ECO:0000256" key="6">
    <source>
        <dbReference type="ARBA" id="ARBA00023136"/>
    </source>
</evidence>
<feature type="transmembrane region" description="Helical" evidence="7">
    <location>
        <begin position="81"/>
        <end position="99"/>
    </location>
</feature>
<evidence type="ECO:0000313" key="10">
    <source>
        <dbReference type="EMBL" id="RGR14328.1"/>
    </source>
</evidence>
<gene>
    <name evidence="13" type="ORF">DW668_09720</name>
    <name evidence="12" type="ORF">DW889_07100</name>
    <name evidence="11" type="ORF">DWV77_15410</name>
    <name evidence="10" type="ORF">DWY65_07720</name>
    <name evidence="9" type="ORF">DXC34_13035</name>
    <name evidence="8" type="ORF">F9950_10525</name>
</gene>
<comment type="caution">
    <text evidence="9">The sequence shown here is derived from an EMBL/GenBank/DDBJ whole genome shotgun (WGS) entry which is preliminary data.</text>
</comment>
<reference evidence="14 15" key="1">
    <citation type="submission" date="2018-08" db="EMBL/GenBank/DDBJ databases">
        <title>A genome reference for cultivated species of the human gut microbiota.</title>
        <authorList>
            <person name="Zou Y."/>
            <person name="Xue W."/>
            <person name="Luo G."/>
        </authorList>
    </citation>
    <scope>NUCLEOTIDE SEQUENCE [LARGE SCALE GENOMIC DNA]</scope>
    <source>
        <strain evidence="11 18">AF12-7</strain>
        <strain evidence="10 15">AF26-20BH</strain>
        <strain evidence="13 17">AM25-16</strain>
        <strain evidence="12 16">AM40-34</strain>
        <strain evidence="9 14">TF03-6</strain>
    </source>
</reference>
<evidence type="ECO:0000256" key="4">
    <source>
        <dbReference type="ARBA" id="ARBA00022692"/>
    </source>
</evidence>
<dbReference type="AlphaFoldDB" id="A0A3E4ULI6"/>
<protein>
    <submittedName>
        <fullName evidence="9">Putative sulfate exporter family transporter</fullName>
    </submittedName>
</protein>
<dbReference type="GO" id="GO:0005886">
    <property type="term" value="C:plasma membrane"/>
    <property type="evidence" value="ECO:0007669"/>
    <property type="project" value="UniProtKB-SubCell"/>
</dbReference>
<name>A0A3E4ULI6_BACSE</name>
<evidence type="ECO:0000313" key="19">
    <source>
        <dbReference type="Proteomes" id="UP000431177"/>
    </source>
</evidence>
<evidence type="ECO:0000313" key="14">
    <source>
        <dbReference type="Proteomes" id="UP000261223"/>
    </source>
</evidence>
<feature type="transmembrane region" description="Helical" evidence="7">
    <location>
        <begin position="21"/>
        <end position="40"/>
    </location>
</feature>
<feature type="transmembrane region" description="Helical" evidence="7">
    <location>
        <begin position="105"/>
        <end position="124"/>
    </location>
</feature>
<dbReference type="RefSeq" id="WP_005652019.1">
    <property type="nucleotide sequence ID" value="NZ_CAXVLE010000017.1"/>
</dbReference>
<dbReference type="Proteomes" id="UP000283310">
    <property type="component" value="Unassembled WGS sequence"/>
</dbReference>
<dbReference type="Proteomes" id="UP000283762">
    <property type="component" value="Unassembled WGS sequence"/>
</dbReference>
<dbReference type="EMBL" id="QRTW01000010">
    <property type="protein sequence ID" value="RGR14328.1"/>
    <property type="molecule type" value="Genomic_DNA"/>
</dbReference>
<evidence type="ECO:0000313" key="12">
    <source>
        <dbReference type="EMBL" id="RHB29976.1"/>
    </source>
</evidence>
<feature type="transmembrane region" description="Helical" evidence="7">
    <location>
        <begin position="254"/>
        <end position="274"/>
    </location>
</feature>
<dbReference type="GeneID" id="31795821"/>
<accession>A0A3E4ULI6</accession>
<feature type="transmembrane region" description="Helical" evidence="7">
    <location>
        <begin position="166"/>
        <end position="189"/>
    </location>
</feature>
<evidence type="ECO:0000256" key="2">
    <source>
        <dbReference type="ARBA" id="ARBA00007977"/>
    </source>
</evidence>
<feature type="transmembrane region" description="Helical" evidence="7">
    <location>
        <begin position="136"/>
        <end position="154"/>
    </location>
</feature>
<feature type="transmembrane region" description="Helical" evidence="7">
    <location>
        <begin position="196"/>
        <end position="218"/>
    </location>
</feature>
<comment type="similarity">
    <text evidence="2">Belongs to the UPF0324 family.</text>
</comment>
<evidence type="ECO:0000256" key="7">
    <source>
        <dbReference type="SAM" id="Phobius"/>
    </source>
</evidence>
<dbReference type="InterPro" id="IPR018383">
    <property type="entry name" value="UPF0324_pro"/>
</dbReference>
<dbReference type="Proteomes" id="UP000261223">
    <property type="component" value="Unassembled WGS sequence"/>
</dbReference>
<feature type="transmembrane region" description="Helical" evidence="7">
    <location>
        <begin position="230"/>
        <end position="247"/>
    </location>
</feature>
<dbReference type="EMBL" id="QSSV01000017">
    <property type="protein sequence ID" value="RGM11436.1"/>
    <property type="molecule type" value="Genomic_DNA"/>
</dbReference>
<keyword evidence="6 7" id="KW-0472">Membrane</keyword>
<evidence type="ECO:0000256" key="5">
    <source>
        <dbReference type="ARBA" id="ARBA00022989"/>
    </source>
</evidence>
<comment type="subcellular location">
    <subcellularLocation>
        <location evidence="1">Cell membrane</location>
        <topology evidence="1">Multi-pass membrane protein</topology>
    </subcellularLocation>
</comment>
<dbReference type="EMBL" id="QSGN01000013">
    <property type="protein sequence ID" value="RHB29976.1"/>
    <property type="molecule type" value="Genomic_DNA"/>
</dbReference>
<keyword evidence="5 7" id="KW-1133">Transmembrane helix</keyword>
<feature type="transmembrane region" description="Helical" evidence="7">
    <location>
        <begin position="318"/>
        <end position="339"/>
    </location>
</feature>
<dbReference type="EMBL" id="QSAF01000026">
    <property type="protein sequence ID" value="RGW31901.1"/>
    <property type="molecule type" value="Genomic_DNA"/>
</dbReference>
<dbReference type="Proteomes" id="UP000431177">
    <property type="component" value="Unassembled WGS sequence"/>
</dbReference>
<dbReference type="Pfam" id="PF03601">
    <property type="entry name" value="Cons_hypoth698"/>
    <property type="match status" value="1"/>
</dbReference>
<evidence type="ECO:0000313" key="17">
    <source>
        <dbReference type="Proteomes" id="UP000283762"/>
    </source>
</evidence>
<keyword evidence="4 7" id="KW-0812">Transmembrane</keyword>
<feature type="transmembrane region" description="Helical" evidence="7">
    <location>
        <begin position="280"/>
        <end position="306"/>
    </location>
</feature>
<evidence type="ECO:0000313" key="8">
    <source>
        <dbReference type="EMBL" id="KAB5327117.1"/>
    </source>
</evidence>
<dbReference type="EMBL" id="QRHJ01000023">
    <property type="protein sequence ID" value="RHF75530.1"/>
    <property type="molecule type" value="Genomic_DNA"/>
</dbReference>
<evidence type="ECO:0000313" key="9">
    <source>
        <dbReference type="EMBL" id="RGM11436.1"/>
    </source>
</evidence>
<evidence type="ECO:0000313" key="18">
    <source>
        <dbReference type="Proteomes" id="UP000285150"/>
    </source>
</evidence>
<keyword evidence="3" id="KW-1003">Cell membrane</keyword>
<dbReference type="Proteomes" id="UP000283482">
    <property type="component" value="Unassembled WGS sequence"/>
</dbReference>
<evidence type="ECO:0000313" key="11">
    <source>
        <dbReference type="EMBL" id="RGW31901.1"/>
    </source>
</evidence>
<evidence type="ECO:0000256" key="3">
    <source>
        <dbReference type="ARBA" id="ARBA00022475"/>
    </source>
</evidence>
<proteinExistence type="inferred from homology"/>
<sequence length="340" mass="36646">MASTRTLAKSINMSFLQNNNKIIYVSLLVILSFFLFLDYIPGMHAYSAWVTPPVALFLGLSFALLCGQAHPKFNKKISKYLLQYSVVGLGFGMNLQASLASGKEGMEFTVISVVGTLLIGWVIGRKFLKVDRDTSYLISSGTAICGGSAIAAVGPVLRAKDSEMSVALGTIFILNAIALFIFPVIGHALNMSQHEFGTWAAIAIHDTSSVVGAGAAYGEEALRVATTIKLTRALWIIPLAIATSFIFKSKGQKISIPWFIFFFVLAMIVNTYVLNLSETGALIGAGINSIARKALTITLFFIGASLSRDVLKAVGIKPLVQGILLWVVISVSTLAYIYWS</sequence>